<dbReference type="Proteomes" id="UP001145114">
    <property type="component" value="Unassembled WGS sequence"/>
</dbReference>
<protein>
    <submittedName>
        <fullName evidence="1">SPT3 Dosage dependent suppressor of Ty-induced promoter mutations-like protein</fullName>
    </submittedName>
</protein>
<evidence type="ECO:0000313" key="1">
    <source>
        <dbReference type="EMBL" id="KAJ1670924.1"/>
    </source>
</evidence>
<gene>
    <name evidence="1" type="primary">SPT23_2</name>
    <name evidence="1" type="ORF">EV182_007920</name>
</gene>
<evidence type="ECO:0000313" key="2">
    <source>
        <dbReference type="Proteomes" id="UP001145114"/>
    </source>
</evidence>
<comment type="caution">
    <text evidence="1">The sequence shown here is derived from an EMBL/GenBank/DDBJ whole genome shotgun (WGS) entry which is preliminary data.</text>
</comment>
<sequence>MSGMPGMNPSASADVQRTGNGASMMAERVVPESGPVAGGIEVTVYGRGFSDSTAVVFGTQLATGVRVLGTQVLTCVLPPSSTAGHARIICYNSNTGLDLRDLNQGLSGRVFNYVEDTDRSLIELVLQIVGLSQTSSKSSAATDAAQLLHSVVDQAEGSQGASEKADTTRKILALAQFQGFPQAVSERNLAQVEAYLVQLFAILLTQNLLLKQDIASTHASTRRNIMHNCALL</sequence>
<keyword evidence="2" id="KW-1185">Reference proteome</keyword>
<feature type="non-terminal residue" evidence="1">
    <location>
        <position position="232"/>
    </location>
</feature>
<dbReference type="EMBL" id="JAMZIH010009005">
    <property type="protein sequence ID" value="KAJ1670924.1"/>
    <property type="molecule type" value="Genomic_DNA"/>
</dbReference>
<name>A0ACC1H759_9FUNG</name>
<reference evidence="1" key="1">
    <citation type="submission" date="2022-06" db="EMBL/GenBank/DDBJ databases">
        <title>Phylogenomic reconstructions and comparative analyses of Kickxellomycotina fungi.</title>
        <authorList>
            <person name="Reynolds N.K."/>
            <person name="Stajich J.E."/>
            <person name="Barry K."/>
            <person name="Grigoriev I.V."/>
            <person name="Crous P."/>
            <person name="Smith M.E."/>
        </authorList>
    </citation>
    <scope>NUCLEOTIDE SEQUENCE</scope>
    <source>
        <strain evidence="1">RSA 2271</strain>
    </source>
</reference>
<organism evidence="1 2">
    <name type="scientific">Spiromyces aspiralis</name>
    <dbReference type="NCBI Taxonomy" id="68401"/>
    <lineage>
        <taxon>Eukaryota</taxon>
        <taxon>Fungi</taxon>
        <taxon>Fungi incertae sedis</taxon>
        <taxon>Zoopagomycota</taxon>
        <taxon>Kickxellomycotina</taxon>
        <taxon>Kickxellomycetes</taxon>
        <taxon>Kickxellales</taxon>
        <taxon>Kickxellaceae</taxon>
        <taxon>Spiromyces</taxon>
    </lineage>
</organism>
<proteinExistence type="predicted"/>
<accession>A0ACC1H759</accession>